<gene>
    <name evidence="1" type="ORF">O6H91_02G079700</name>
</gene>
<evidence type="ECO:0000313" key="2">
    <source>
        <dbReference type="Proteomes" id="UP001162992"/>
    </source>
</evidence>
<dbReference type="Proteomes" id="UP001162992">
    <property type="component" value="Chromosome 2"/>
</dbReference>
<reference evidence="2" key="1">
    <citation type="journal article" date="2024" name="Proc. Natl. Acad. Sci. U.S.A.">
        <title>Extraordinary preservation of gene collinearity over three hundred million years revealed in homosporous lycophytes.</title>
        <authorList>
            <person name="Li C."/>
            <person name="Wickell D."/>
            <person name="Kuo L.Y."/>
            <person name="Chen X."/>
            <person name="Nie B."/>
            <person name="Liao X."/>
            <person name="Peng D."/>
            <person name="Ji J."/>
            <person name="Jenkins J."/>
            <person name="Williams M."/>
            <person name="Shu S."/>
            <person name="Plott C."/>
            <person name="Barry K."/>
            <person name="Rajasekar S."/>
            <person name="Grimwood J."/>
            <person name="Han X."/>
            <person name="Sun S."/>
            <person name="Hou Z."/>
            <person name="He W."/>
            <person name="Dai G."/>
            <person name="Sun C."/>
            <person name="Schmutz J."/>
            <person name="Leebens-Mack J.H."/>
            <person name="Li F.W."/>
            <person name="Wang L."/>
        </authorList>
    </citation>
    <scope>NUCLEOTIDE SEQUENCE [LARGE SCALE GENOMIC DNA]</scope>
    <source>
        <strain evidence="2">cv. PW_Plant_1</strain>
    </source>
</reference>
<proteinExistence type="predicted"/>
<dbReference type="EMBL" id="CM055093">
    <property type="protein sequence ID" value="KAJ7565893.1"/>
    <property type="molecule type" value="Genomic_DNA"/>
</dbReference>
<comment type="caution">
    <text evidence="1">The sequence shown here is derived from an EMBL/GenBank/DDBJ whole genome shotgun (WGS) entry which is preliminary data.</text>
</comment>
<organism evidence="1 2">
    <name type="scientific">Diphasiastrum complanatum</name>
    <name type="common">Issler's clubmoss</name>
    <name type="synonym">Lycopodium complanatum</name>
    <dbReference type="NCBI Taxonomy" id="34168"/>
    <lineage>
        <taxon>Eukaryota</taxon>
        <taxon>Viridiplantae</taxon>
        <taxon>Streptophyta</taxon>
        <taxon>Embryophyta</taxon>
        <taxon>Tracheophyta</taxon>
        <taxon>Lycopodiopsida</taxon>
        <taxon>Lycopodiales</taxon>
        <taxon>Lycopodiaceae</taxon>
        <taxon>Lycopodioideae</taxon>
        <taxon>Diphasiastrum</taxon>
    </lineage>
</organism>
<keyword evidence="2" id="KW-1185">Reference proteome</keyword>
<sequence length="563" mass="60292">MVDLEGAPGNECGKLWIKQAQDLTSMAVVEAVEVKSFVGRWKVIKTRLELLSLQLAELADAPCFKEHALSTELLESVVSSLKEARELAKLCTDLTYGGKLQMQSNLDSLATKLNLYFRDCQLMIKSGMLRENAPVLSKSSSGAAKEAVKWSVNDLLARLQIGSVDSKIKALTTLIVLMNEDDKIIIMVAAQGGIPPLVRLLDASIPVMREKAAVAICSLATVDNFEQRLLMEGALAPMVRLLESGSALANEKAAMTLQCLTHILDYGRYVASHGGIPALLETCRTGTPGAQAAAAGSLRNLSLIPEIRECMSEEGAISVLLYLISSGTALCREHAAATLQNLSQNSEYWQQLIVSQGGISPLLRFLDVSDDPVGQEVGIGVLRNVAASSANIETLLSEGIVQQLAGFLVNSSHMVQEAAAAIVCSIGTSTKIRKSIAEAGCIPPLLKMLDAKTNTAQEYAIQALSSLFLVDSNRKLFLAEKSGVADIVQLLDSHNQITVDSAVSALNSLAGSGKCRKRMVSAGACCYLERLAGKRTLGTKKLLEQLGGGRIRSMLKKLDLLDR</sequence>
<protein>
    <submittedName>
        <fullName evidence="1">Uncharacterized protein</fullName>
    </submittedName>
</protein>
<accession>A0ACC2EHA7</accession>
<name>A0ACC2EHA7_DIPCM</name>
<evidence type="ECO:0000313" key="1">
    <source>
        <dbReference type="EMBL" id="KAJ7565893.1"/>
    </source>
</evidence>